<dbReference type="AlphaFoldDB" id="A0A0C2EB03"/>
<feature type="domain" description="GFO/IDH/MocA-like oxidoreductase" evidence="2">
    <location>
        <begin position="156"/>
        <end position="221"/>
    </location>
</feature>
<keyword evidence="4" id="KW-1185">Reference proteome</keyword>
<dbReference type="SUPFAM" id="SSF51735">
    <property type="entry name" value="NAD(P)-binding Rossmann-fold domains"/>
    <property type="match status" value="1"/>
</dbReference>
<gene>
    <name evidence="3" type="ORF">GFER_14235</name>
</gene>
<dbReference type="RefSeq" id="WP_040100518.1">
    <property type="nucleotide sequence ID" value="NZ_JWJD01000007.1"/>
</dbReference>
<dbReference type="PANTHER" id="PTHR43377:SF1">
    <property type="entry name" value="BILIVERDIN REDUCTASE A"/>
    <property type="match status" value="1"/>
</dbReference>
<dbReference type="InterPro" id="IPR055170">
    <property type="entry name" value="GFO_IDH_MocA-like_dom"/>
</dbReference>
<reference evidence="3 4" key="1">
    <citation type="submission" date="2014-12" db="EMBL/GenBank/DDBJ databases">
        <title>Genomes of Geoalkalibacter ferrihydriticus and Geoalkalibacter subterraneus, two haloalkaliphilic metal-reducing members of the Geobacteraceae.</title>
        <authorList>
            <person name="Badalamenti J.P."/>
            <person name="Torres C.I."/>
            <person name="Krajmalnik-Brown R."/>
            <person name="Bond D.R."/>
        </authorList>
    </citation>
    <scope>NUCLEOTIDE SEQUENCE [LARGE SCALE GENOMIC DNA]</scope>
    <source>
        <strain evidence="3 4">DSM 17813</strain>
    </source>
</reference>
<evidence type="ECO:0000259" key="2">
    <source>
        <dbReference type="Pfam" id="PF22725"/>
    </source>
</evidence>
<evidence type="ECO:0000313" key="4">
    <source>
        <dbReference type="Proteomes" id="UP000035068"/>
    </source>
</evidence>
<dbReference type="Gene3D" id="3.30.360.10">
    <property type="entry name" value="Dihydrodipicolinate Reductase, domain 2"/>
    <property type="match status" value="1"/>
</dbReference>
<accession>A0A0C2EB03</accession>
<dbReference type="Gene3D" id="3.40.50.720">
    <property type="entry name" value="NAD(P)-binding Rossmann-like Domain"/>
    <property type="match status" value="1"/>
</dbReference>
<evidence type="ECO:0000313" key="3">
    <source>
        <dbReference type="EMBL" id="KIH75758.1"/>
    </source>
</evidence>
<dbReference type="Pfam" id="PF01408">
    <property type="entry name" value="GFO_IDH_MocA"/>
    <property type="match status" value="1"/>
</dbReference>
<dbReference type="InterPro" id="IPR051450">
    <property type="entry name" value="Gfo/Idh/MocA_Oxidoreductases"/>
</dbReference>
<dbReference type="InterPro" id="IPR000683">
    <property type="entry name" value="Gfo/Idh/MocA-like_OxRdtase_N"/>
</dbReference>
<name>A0A0C2EB03_9BACT</name>
<dbReference type="PANTHER" id="PTHR43377">
    <property type="entry name" value="BILIVERDIN REDUCTASE A"/>
    <property type="match status" value="1"/>
</dbReference>
<dbReference type="Pfam" id="PF22725">
    <property type="entry name" value="GFO_IDH_MocA_C3"/>
    <property type="match status" value="1"/>
</dbReference>
<protein>
    <submittedName>
        <fullName evidence="3">UDP-N-acetyl-D-glucosamine dehydrogenase</fullName>
    </submittedName>
</protein>
<comment type="caution">
    <text evidence="3">The sequence shown here is derived from an EMBL/GenBank/DDBJ whole genome shotgun (WGS) entry which is preliminary data.</text>
</comment>
<organism evidence="3 4">
    <name type="scientific">Geoalkalibacter ferrihydriticus DSM 17813</name>
    <dbReference type="NCBI Taxonomy" id="1121915"/>
    <lineage>
        <taxon>Bacteria</taxon>
        <taxon>Pseudomonadati</taxon>
        <taxon>Thermodesulfobacteriota</taxon>
        <taxon>Desulfuromonadia</taxon>
        <taxon>Desulfuromonadales</taxon>
        <taxon>Geoalkalibacteraceae</taxon>
        <taxon>Geoalkalibacter</taxon>
    </lineage>
</organism>
<dbReference type="EMBL" id="JWJD01000007">
    <property type="protein sequence ID" value="KIH75758.1"/>
    <property type="molecule type" value="Genomic_DNA"/>
</dbReference>
<dbReference type="SUPFAM" id="SSF55347">
    <property type="entry name" value="Glyceraldehyde-3-phosphate dehydrogenase-like, C-terminal domain"/>
    <property type="match status" value="1"/>
</dbReference>
<feature type="domain" description="Gfo/Idh/MocA-like oxidoreductase N-terminal" evidence="1">
    <location>
        <begin position="4"/>
        <end position="120"/>
    </location>
</feature>
<dbReference type="Proteomes" id="UP000035068">
    <property type="component" value="Unassembled WGS sequence"/>
</dbReference>
<evidence type="ECO:0000259" key="1">
    <source>
        <dbReference type="Pfam" id="PF01408"/>
    </source>
</evidence>
<proteinExistence type="predicted"/>
<dbReference type="InterPro" id="IPR036291">
    <property type="entry name" value="NAD(P)-bd_dom_sf"/>
</dbReference>
<sequence>MSNLRAAVIGVGYLGRFHAQKYAALEGVDLVGVVDVDLARAQEVAQEVGCTAYTDYRPLLDKVDLVSIVVPTQYHYQVARACLEADIHILLEKPVTQTVAEAEDLIRLAAERNRVFQVGHLERFNPAVVALAGVLKNPMFIESHRMAPYKPRGTDVNVVLDLMIHDIDIILTLAKSDLKLVNSVGVPVISDEVDIANARLQFESGCVANVTASRVSVDAMRKVRIFQPDAYITIDYQARKIGIFRKGGEGMPLPMIPNVTLEERRFEQGDSLMDEIKSFVRSIREGLPPVVSGEDGKRALAVALEINAKLAPQGPM</sequence>
<dbReference type="GO" id="GO:0000166">
    <property type="term" value="F:nucleotide binding"/>
    <property type="evidence" value="ECO:0007669"/>
    <property type="project" value="InterPro"/>
</dbReference>